<proteinExistence type="predicted"/>
<sequence length="68" mass="8078">MKSTKPNILYHLHILNNYDNLLHSPICPCNITPRYVHLPNICPKFHFVSVVHNSGSFYIYQGNYKLWY</sequence>
<dbReference type="Proteomes" id="UP000694892">
    <property type="component" value="Chromosome 1L"/>
</dbReference>
<gene>
    <name evidence="1" type="ORF">XELAEV_18005194mg</name>
</gene>
<dbReference type="EMBL" id="CM004466">
    <property type="protein sequence ID" value="OCT99414.1"/>
    <property type="molecule type" value="Genomic_DNA"/>
</dbReference>
<accession>A0A974DWF2</accession>
<organism evidence="1 2">
    <name type="scientific">Xenopus laevis</name>
    <name type="common">African clawed frog</name>
    <dbReference type="NCBI Taxonomy" id="8355"/>
    <lineage>
        <taxon>Eukaryota</taxon>
        <taxon>Metazoa</taxon>
        <taxon>Chordata</taxon>
        <taxon>Craniata</taxon>
        <taxon>Vertebrata</taxon>
        <taxon>Euteleostomi</taxon>
        <taxon>Amphibia</taxon>
        <taxon>Batrachia</taxon>
        <taxon>Anura</taxon>
        <taxon>Pipoidea</taxon>
        <taxon>Pipidae</taxon>
        <taxon>Xenopodinae</taxon>
        <taxon>Xenopus</taxon>
        <taxon>Xenopus</taxon>
    </lineage>
</organism>
<protein>
    <submittedName>
        <fullName evidence="1">Uncharacterized protein</fullName>
    </submittedName>
</protein>
<dbReference type="AlphaFoldDB" id="A0A974DWF2"/>
<reference evidence="2" key="1">
    <citation type="journal article" date="2016" name="Nature">
        <title>Genome evolution in the allotetraploid frog Xenopus laevis.</title>
        <authorList>
            <person name="Session A.M."/>
            <person name="Uno Y."/>
            <person name="Kwon T."/>
            <person name="Chapman J.A."/>
            <person name="Toyoda A."/>
            <person name="Takahashi S."/>
            <person name="Fukui A."/>
            <person name="Hikosaka A."/>
            <person name="Suzuki A."/>
            <person name="Kondo M."/>
            <person name="van Heeringen S.J."/>
            <person name="Quigley I."/>
            <person name="Heinz S."/>
            <person name="Ogino H."/>
            <person name="Ochi H."/>
            <person name="Hellsten U."/>
            <person name="Lyons J.B."/>
            <person name="Simakov O."/>
            <person name="Putnam N."/>
            <person name="Stites J."/>
            <person name="Kuroki Y."/>
            <person name="Tanaka T."/>
            <person name="Michiue T."/>
            <person name="Watanabe M."/>
            <person name="Bogdanovic O."/>
            <person name="Lister R."/>
            <person name="Georgiou G."/>
            <person name="Paranjpe S.S."/>
            <person name="van Kruijsbergen I."/>
            <person name="Shu S."/>
            <person name="Carlson J."/>
            <person name="Kinoshita T."/>
            <person name="Ohta Y."/>
            <person name="Mawaribuchi S."/>
            <person name="Jenkins J."/>
            <person name="Grimwood J."/>
            <person name="Schmutz J."/>
            <person name="Mitros T."/>
            <person name="Mozaffari S.V."/>
            <person name="Suzuki Y."/>
            <person name="Haramoto Y."/>
            <person name="Yamamoto T.S."/>
            <person name="Takagi C."/>
            <person name="Heald R."/>
            <person name="Miller K."/>
            <person name="Haudenschild C."/>
            <person name="Kitzman J."/>
            <person name="Nakayama T."/>
            <person name="Izutsu Y."/>
            <person name="Robert J."/>
            <person name="Fortriede J."/>
            <person name="Burns K."/>
            <person name="Lotay V."/>
            <person name="Karimi K."/>
            <person name="Yasuoka Y."/>
            <person name="Dichmann D.S."/>
            <person name="Flajnik M.F."/>
            <person name="Houston D.W."/>
            <person name="Shendure J."/>
            <person name="DuPasquier L."/>
            <person name="Vize P.D."/>
            <person name="Zorn A.M."/>
            <person name="Ito M."/>
            <person name="Marcotte E.M."/>
            <person name="Wallingford J.B."/>
            <person name="Ito Y."/>
            <person name="Asashima M."/>
            <person name="Ueno N."/>
            <person name="Matsuda Y."/>
            <person name="Veenstra G.J."/>
            <person name="Fujiyama A."/>
            <person name="Harland R.M."/>
            <person name="Taira M."/>
            <person name="Rokhsar D.S."/>
        </authorList>
    </citation>
    <scope>NUCLEOTIDE SEQUENCE [LARGE SCALE GENOMIC DNA]</scope>
    <source>
        <strain evidence="2">J</strain>
    </source>
</reference>
<evidence type="ECO:0000313" key="2">
    <source>
        <dbReference type="Proteomes" id="UP000694892"/>
    </source>
</evidence>
<evidence type="ECO:0000313" key="1">
    <source>
        <dbReference type="EMBL" id="OCT99414.1"/>
    </source>
</evidence>
<name>A0A974DWF2_XENLA</name>